<name>A0ABT6DQR1_9BACT</name>
<dbReference type="Proteomes" id="UP001152321">
    <property type="component" value="Unassembled WGS sequence"/>
</dbReference>
<gene>
    <name evidence="2" type="ORF">NWE73_17395</name>
</gene>
<dbReference type="RefSeq" id="WP_277579637.1">
    <property type="nucleotide sequence ID" value="NZ_JANRMI010000006.1"/>
</dbReference>
<feature type="transmembrane region" description="Helical" evidence="1">
    <location>
        <begin position="7"/>
        <end position="28"/>
    </location>
</feature>
<feature type="transmembrane region" description="Helical" evidence="1">
    <location>
        <begin position="111"/>
        <end position="136"/>
    </location>
</feature>
<sequence>MKPKLPWWTWIVSFFVALAAKLLSFHFLYFDGFFYIYGSYVFCLPLYFMWGGRVFWGQLAAETVTANVVGFHEPWFILMHGAANTAKPLLGYYLFIVFKGESYKHKIDRSLIFFFWTLLIGSLIGNFVLLGLRVAAGDFATGEFLSRLLRQVLRDCLSGFFISYFLLDKLGPWLKNKKLSYWPPG</sequence>
<protein>
    <submittedName>
        <fullName evidence="2">Uncharacterized protein</fullName>
    </submittedName>
</protein>
<evidence type="ECO:0000313" key="2">
    <source>
        <dbReference type="EMBL" id="MDG0818161.1"/>
    </source>
</evidence>
<keyword evidence="1" id="KW-0472">Membrane</keyword>
<proteinExistence type="predicted"/>
<keyword evidence="1" id="KW-1133">Transmembrane helix</keyword>
<keyword evidence="3" id="KW-1185">Reference proteome</keyword>
<evidence type="ECO:0000256" key="1">
    <source>
        <dbReference type="SAM" id="Phobius"/>
    </source>
</evidence>
<keyword evidence="1" id="KW-0812">Transmembrane</keyword>
<organism evidence="2 3">
    <name type="scientific">Bdellovibrio svalbardensis</name>
    <dbReference type="NCBI Taxonomy" id="2972972"/>
    <lineage>
        <taxon>Bacteria</taxon>
        <taxon>Pseudomonadati</taxon>
        <taxon>Bdellovibrionota</taxon>
        <taxon>Bdellovibrionia</taxon>
        <taxon>Bdellovibrionales</taxon>
        <taxon>Pseudobdellovibrionaceae</taxon>
        <taxon>Bdellovibrio</taxon>
    </lineage>
</organism>
<reference evidence="2" key="1">
    <citation type="submission" date="2022-08" db="EMBL/GenBank/DDBJ databases">
        <title>Novel Bdellovibrio Species Isolated from Svalbard: Designation Bdellovibrio svalbardensis.</title>
        <authorList>
            <person name="Mitchell R.J."/>
            <person name="Choi S.Y."/>
        </authorList>
    </citation>
    <scope>NUCLEOTIDE SEQUENCE</scope>
    <source>
        <strain evidence="2">PAP01</strain>
    </source>
</reference>
<comment type="caution">
    <text evidence="2">The sequence shown here is derived from an EMBL/GenBank/DDBJ whole genome shotgun (WGS) entry which is preliminary data.</text>
</comment>
<accession>A0ABT6DQR1</accession>
<evidence type="ECO:0000313" key="3">
    <source>
        <dbReference type="Proteomes" id="UP001152321"/>
    </source>
</evidence>
<feature type="transmembrane region" description="Helical" evidence="1">
    <location>
        <begin position="34"/>
        <end position="50"/>
    </location>
</feature>
<dbReference type="EMBL" id="JANRMI010000006">
    <property type="protein sequence ID" value="MDG0818161.1"/>
    <property type="molecule type" value="Genomic_DNA"/>
</dbReference>